<evidence type="ECO:0000313" key="9">
    <source>
        <dbReference type="EMBL" id="MDT7829481.1"/>
    </source>
</evidence>
<dbReference type="SUPFAM" id="SSF82649">
    <property type="entry name" value="SufE/NifU"/>
    <property type="match status" value="1"/>
</dbReference>
<comment type="catalytic activity">
    <reaction evidence="7">
        <text>L-lysyl-[lipoyl-carrier protein] + (R)-lipoate + ATP = N(6)-[(R)-lipoyl]-L-lysyl-[lipoyl-carrier protein] + AMP + diphosphate + H(+)</text>
        <dbReference type="Rhea" id="RHEA:49288"/>
        <dbReference type="Rhea" id="RHEA-COMP:10500"/>
        <dbReference type="Rhea" id="RHEA-COMP:10502"/>
        <dbReference type="ChEBI" id="CHEBI:15378"/>
        <dbReference type="ChEBI" id="CHEBI:29969"/>
        <dbReference type="ChEBI" id="CHEBI:30616"/>
        <dbReference type="ChEBI" id="CHEBI:33019"/>
        <dbReference type="ChEBI" id="CHEBI:83088"/>
        <dbReference type="ChEBI" id="CHEBI:83099"/>
        <dbReference type="ChEBI" id="CHEBI:456215"/>
        <dbReference type="EC" id="6.3.1.20"/>
    </reaction>
</comment>
<dbReference type="Proteomes" id="UP001250656">
    <property type="component" value="Unassembled WGS sequence"/>
</dbReference>
<dbReference type="CDD" id="cd16443">
    <property type="entry name" value="LplA"/>
    <property type="match status" value="1"/>
</dbReference>
<dbReference type="EC" id="6.3.1.20" evidence="3"/>
<organism evidence="9 10">
    <name type="scientific">Pricia mediterranea</name>
    <dbReference type="NCBI Taxonomy" id="3076079"/>
    <lineage>
        <taxon>Bacteria</taxon>
        <taxon>Pseudomonadati</taxon>
        <taxon>Bacteroidota</taxon>
        <taxon>Flavobacteriia</taxon>
        <taxon>Flavobacteriales</taxon>
        <taxon>Flavobacteriaceae</taxon>
        <taxon>Pricia</taxon>
    </lineage>
</organism>
<dbReference type="InterPro" id="IPR004143">
    <property type="entry name" value="BPL_LPL_catalytic"/>
</dbReference>
<keyword evidence="5" id="KW-0547">Nucleotide-binding</keyword>
<evidence type="ECO:0000256" key="1">
    <source>
        <dbReference type="ARBA" id="ARBA00005085"/>
    </source>
</evidence>
<keyword evidence="4 9" id="KW-0436">Ligase</keyword>
<evidence type="ECO:0000256" key="5">
    <source>
        <dbReference type="ARBA" id="ARBA00022741"/>
    </source>
</evidence>
<keyword evidence="6" id="KW-0067">ATP-binding</keyword>
<dbReference type="Pfam" id="PF10437">
    <property type="entry name" value="Lip_prot_lig_C"/>
    <property type="match status" value="1"/>
</dbReference>
<protein>
    <recommendedName>
        <fullName evidence="3">lipoate--protein ligase</fullName>
        <ecNumber evidence="3">6.3.1.20</ecNumber>
    </recommendedName>
</protein>
<dbReference type="Gene3D" id="3.30.930.10">
    <property type="entry name" value="Bira Bifunctional Protein, Domain 2"/>
    <property type="match status" value="1"/>
</dbReference>
<sequence>MIFIDNNGHTDPRLNLALEEYVLRNFSPTQDYLMFYINEPSIIIGRNQNTLEEINHQYVEDHNIHVVRRISGGGAVYHDFGNLNFSFITKHDGTRLSNFEKFTAPVIRVLRNLGLDAALKGRNDIQVVEKKISGTAQFSTGKRMVSHGTLLYDTDLGEVVNALNVKMSKIQSKGHKSVRSRVANISDYLERSLSIEDFRKLLLEGLYEGNEPFEEYRLTAEEWQGVRELKQEKYDTWDWNYGRSPRFNIQRTKRFPLGEVDLRIFVEKGRIKDFKIYGDFFGKEPLEDLEKLFLGIRYIKEDISSVLQEIYITPYFGSLPKNDFIDLIYGEDEEGVKI</sequence>
<dbReference type="EMBL" id="JAVTTP010000001">
    <property type="protein sequence ID" value="MDT7829481.1"/>
    <property type="molecule type" value="Genomic_DNA"/>
</dbReference>
<dbReference type="PANTHER" id="PTHR12561">
    <property type="entry name" value="LIPOATE-PROTEIN LIGASE"/>
    <property type="match status" value="1"/>
</dbReference>
<dbReference type="GO" id="GO:0016979">
    <property type="term" value="F:lipoate-protein ligase activity"/>
    <property type="evidence" value="ECO:0007669"/>
    <property type="project" value="UniProtKB-EC"/>
</dbReference>
<feature type="domain" description="BPL/LPL catalytic" evidence="8">
    <location>
        <begin position="27"/>
        <end position="214"/>
    </location>
</feature>
<evidence type="ECO:0000259" key="8">
    <source>
        <dbReference type="PROSITE" id="PS51733"/>
    </source>
</evidence>
<reference evidence="9 10" key="1">
    <citation type="submission" date="2023-09" db="EMBL/GenBank/DDBJ databases">
        <title>Novel taxa isolated from Blanes Bay.</title>
        <authorList>
            <person name="Rey-Velasco X."/>
            <person name="Lucena T."/>
        </authorList>
    </citation>
    <scope>NUCLEOTIDE SEQUENCE [LARGE SCALE GENOMIC DNA]</scope>
    <source>
        <strain evidence="9 10">S334</strain>
    </source>
</reference>
<comment type="caution">
    <text evidence="9">The sequence shown here is derived from an EMBL/GenBank/DDBJ whole genome shotgun (WGS) entry which is preliminary data.</text>
</comment>
<gene>
    <name evidence="9" type="ORF">RQM65_12460</name>
</gene>
<evidence type="ECO:0000256" key="4">
    <source>
        <dbReference type="ARBA" id="ARBA00022598"/>
    </source>
</evidence>
<evidence type="ECO:0000256" key="2">
    <source>
        <dbReference type="ARBA" id="ARBA00005124"/>
    </source>
</evidence>
<dbReference type="RefSeq" id="WP_314015432.1">
    <property type="nucleotide sequence ID" value="NZ_JAVTTP010000001.1"/>
</dbReference>
<evidence type="ECO:0000256" key="6">
    <source>
        <dbReference type="ARBA" id="ARBA00022840"/>
    </source>
</evidence>
<proteinExistence type="predicted"/>
<dbReference type="SUPFAM" id="SSF55681">
    <property type="entry name" value="Class II aaRS and biotin synthetases"/>
    <property type="match status" value="1"/>
</dbReference>
<dbReference type="InterPro" id="IPR019491">
    <property type="entry name" value="Lipoate_protein_ligase_C"/>
</dbReference>
<dbReference type="Pfam" id="PF21948">
    <property type="entry name" value="LplA-B_cat"/>
    <property type="match status" value="1"/>
</dbReference>
<accession>A0ABU3L6V5</accession>
<dbReference type="PANTHER" id="PTHR12561:SF3">
    <property type="entry name" value="LIPOYLTRANSFERASE 1, MITOCHONDRIAL"/>
    <property type="match status" value="1"/>
</dbReference>
<name>A0ABU3L6V5_9FLAO</name>
<evidence type="ECO:0000256" key="3">
    <source>
        <dbReference type="ARBA" id="ARBA00012367"/>
    </source>
</evidence>
<keyword evidence="10" id="KW-1185">Reference proteome</keyword>
<dbReference type="InterPro" id="IPR045864">
    <property type="entry name" value="aa-tRNA-synth_II/BPL/LPL"/>
</dbReference>
<dbReference type="NCBIfam" id="TIGR00545">
    <property type="entry name" value="lipoyltrans"/>
    <property type="match status" value="1"/>
</dbReference>
<comment type="pathway">
    <text evidence="2">Protein modification; protein lipoylation via exogenous pathway; protein N(6)-(lipoyl)lysine from lipoate: step 1/2.</text>
</comment>
<dbReference type="Gene3D" id="3.30.390.50">
    <property type="entry name" value="CO dehydrogenase flavoprotein, C-terminal domain"/>
    <property type="match status" value="1"/>
</dbReference>
<evidence type="ECO:0000313" key="10">
    <source>
        <dbReference type="Proteomes" id="UP001250656"/>
    </source>
</evidence>
<dbReference type="PROSITE" id="PS51733">
    <property type="entry name" value="BPL_LPL_CATALYTIC"/>
    <property type="match status" value="1"/>
</dbReference>
<evidence type="ECO:0000256" key="7">
    <source>
        <dbReference type="ARBA" id="ARBA00048037"/>
    </source>
</evidence>
<dbReference type="InterPro" id="IPR004562">
    <property type="entry name" value="LipoylTrfase_LipoateP_Ligase"/>
</dbReference>
<comment type="pathway">
    <text evidence="1">Protein modification; protein lipoylation via exogenous pathway; protein N(6)-(lipoyl)lysine from lipoate: step 2/2.</text>
</comment>